<keyword evidence="9 13" id="KW-1133">Transmembrane helix</keyword>
<feature type="region of interest" description="Disordered" evidence="14">
    <location>
        <begin position="357"/>
        <end position="377"/>
    </location>
</feature>
<evidence type="ECO:0000256" key="14">
    <source>
        <dbReference type="SAM" id="MobiDB-lite"/>
    </source>
</evidence>
<dbReference type="OrthoDB" id="9807950at2"/>
<evidence type="ECO:0000256" key="5">
    <source>
        <dbReference type="ARBA" id="ARBA00022475"/>
    </source>
</evidence>
<organism evidence="15 16">
    <name type="scientific">Shewanella halifaxensis (strain HAW-EB4)</name>
    <dbReference type="NCBI Taxonomy" id="458817"/>
    <lineage>
        <taxon>Bacteria</taxon>
        <taxon>Pseudomonadati</taxon>
        <taxon>Pseudomonadota</taxon>
        <taxon>Gammaproteobacteria</taxon>
        <taxon>Alteromonadales</taxon>
        <taxon>Shewanellaceae</taxon>
        <taxon>Shewanella</taxon>
    </lineage>
</organism>
<dbReference type="GO" id="GO:0005886">
    <property type="term" value="C:plasma membrane"/>
    <property type="evidence" value="ECO:0007669"/>
    <property type="project" value="UniProtKB-SubCell"/>
</dbReference>
<evidence type="ECO:0000256" key="4">
    <source>
        <dbReference type="ARBA" id="ARBA00022448"/>
    </source>
</evidence>
<keyword evidence="11 13" id="KW-1006">Bacterial flagellum protein export</keyword>
<evidence type="ECO:0000256" key="3">
    <source>
        <dbReference type="ARBA" id="ARBA00021622"/>
    </source>
</evidence>
<evidence type="ECO:0000256" key="8">
    <source>
        <dbReference type="ARBA" id="ARBA00022927"/>
    </source>
</evidence>
<accession>B0TMF8</accession>
<dbReference type="Pfam" id="PF01312">
    <property type="entry name" value="Bac_export_2"/>
    <property type="match status" value="1"/>
</dbReference>
<evidence type="ECO:0000313" key="15">
    <source>
        <dbReference type="EMBL" id="ABZ76027.1"/>
    </source>
</evidence>
<keyword evidence="6 13" id="KW-0812">Transmembrane</keyword>
<evidence type="ECO:0000256" key="12">
    <source>
        <dbReference type="ARBA" id="ARBA00025078"/>
    </source>
</evidence>
<dbReference type="EMBL" id="CP000931">
    <property type="protein sequence ID" value="ABZ76027.1"/>
    <property type="molecule type" value="Genomic_DNA"/>
</dbReference>
<feature type="region of interest" description="Disordered" evidence="14">
    <location>
        <begin position="1"/>
        <end position="29"/>
    </location>
</feature>
<reference evidence="15" key="1">
    <citation type="submission" date="2008-01" db="EMBL/GenBank/DDBJ databases">
        <title>Complete sequence of Shewanella halifaxensis HAW-EB4.</title>
        <authorList>
            <consortium name="US DOE Joint Genome Institute"/>
            <person name="Copeland A."/>
            <person name="Lucas S."/>
            <person name="Lapidus A."/>
            <person name="Glavina del Rio T."/>
            <person name="Dalin E."/>
            <person name="Tice H."/>
            <person name="Bruce D."/>
            <person name="Goodwin L."/>
            <person name="Pitluck S."/>
            <person name="Sims D."/>
            <person name="Brettin T."/>
            <person name="Detter J.C."/>
            <person name="Han C."/>
            <person name="Kuske C.R."/>
            <person name="Schmutz J."/>
            <person name="Larimer F."/>
            <person name="Land M."/>
            <person name="Hauser L."/>
            <person name="Kyrpides N."/>
            <person name="Kim E."/>
            <person name="Zhao J.-S."/>
            <person name="Richardson P."/>
        </authorList>
    </citation>
    <scope>NUCLEOTIDE SEQUENCE [LARGE SCALE GENOMIC DNA]</scope>
    <source>
        <strain evidence="15">HAW-EB4</strain>
    </source>
</reference>
<feature type="compositionally biased region" description="Basic and acidic residues" evidence="14">
    <location>
        <begin position="7"/>
        <end position="29"/>
    </location>
</feature>
<evidence type="ECO:0000256" key="13">
    <source>
        <dbReference type="RuleBase" id="RU364091"/>
    </source>
</evidence>
<dbReference type="GO" id="GO:0009306">
    <property type="term" value="P:protein secretion"/>
    <property type="evidence" value="ECO:0007669"/>
    <property type="project" value="InterPro"/>
</dbReference>
<protein>
    <recommendedName>
        <fullName evidence="3 13">Flagellar biosynthetic protein FlhB</fullName>
    </recommendedName>
</protein>
<dbReference type="AlphaFoldDB" id="B0TMF8"/>
<dbReference type="Proteomes" id="UP000001317">
    <property type="component" value="Chromosome"/>
</dbReference>
<dbReference type="STRING" id="458817.Shal_1461"/>
<dbReference type="NCBIfam" id="TIGR00328">
    <property type="entry name" value="flhB"/>
    <property type="match status" value="1"/>
</dbReference>
<dbReference type="Gene3D" id="3.40.1690.10">
    <property type="entry name" value="secretion proteins EscU"/>
    <property type="match status" value="1"/>
</dbReference>
<evidence type="ECO:0000256" key="10">
    <source>
        <dbReference type="ARBA" id="ARBA00023136"/>
    </source>
</evidence>
<keyword evidence="5 13" id="KW-1003">Cell membrane</keyword>
<keyword evidence="15" id="KW-0282">Flagellum</keyword>
<dbReference type="eggNOG" id="COG1377">
    <property type="taxonomic scope" value="Bacteria"/>
</dbReference>
<comment type="function">
    <text evidence="12 13">Required for formation of the rod structure in the basal body of the flagellar apparatus. Together with FliI and FliH, may constitute the export apparatus of flagellin.</text>
</comment>
<keyword evidence="15" id="KW-0966">Cell projection</keyword>
<dbReference type="GO" id="GO:0044780">
    <property type="term" value="P:bacterial-type flagellum assembly"/>
    <property type="evidence" value="ECO:0007669"/>
    <property type="project" value="InterPro"/>
</dbReference>
<dbReference type="PANTHER" id="PTHR30531:SF12">
    <property type="entry name" value="FLAGELLAR BIOSYNTHETIC PROTEIN FLHB"/>
    <property type="match status" value="1"/>
</dbReference>
<keyword evidence="15" id="KW-0969">Cilium</keyword>
<evidence type="ECO:0000256" key="11">
    <source>
        <dbReference type="ARBA" id="ARBA00023225"/>
    </source>
</evidence>
<feature type="transmembrane region" description="Helical" evidence="13">
    <location>
        <begin position="151"/>
        <end position="170"/>
    </location>
</feature>
<dbReference type="InterPro" id="IPR006135">
    <property type="entry name" value="T3SS_substrate_exporter"/>
</dbReference>
<comment type="subcellular location">
    <subcellularLocation>
        <location evidence="1">Cell membrane</location>
        <topology evidence="1">Multi-pass membrane protein</topology>
    </subcellularLocation>
</comment>
<dbReference type="InterPro" id="IPR029025">
    <property type="entry name" value="T3SS_substrate_exporter_C"/>
</dbReference>
<evidence type="ECO:0000256" key="1">
    <source>
        <dbReference type="ARBA" id="ARBA00004651"/>
    </source>
</evidence>
<comment type="caution">
    <text evidence="13">Lacks conserved residue(s) required for the propagation of feature annotation.</text>
</comment>
<evidence type="ECO:0000313" key="16">
    <source>
        <dbReference type="Proteomes" id="UP000001317"/>
    </source>
</evidence>
<dbReference type="RefSeq" id="WP_012276567.1">
    <property type="nucleotide sequence ID" value="NC_010334.1"/>
</dbReference>
<keyword evidence="10 13" id="KW-0472">Membrane</keyword>
<dbReference type="InterPro" id="IPR006136">
    <property type="entry name" value="FlhB"/>
</dbReference>
<dbReference type="PANTHER" id="PTHR30531">
    <property type="entry name" value="FLAGELLAR BIOSYNTHETIC PROTEIN FLHB"/>
    <property type="match status" value="1"/>
</dbReference>
<keyword evidence="16" id="KW-1185">Reference proteome</keyword>
<evidence type="ECO:0000256" key="6">
    <source>
        <dbReference type="ARBA" id="ARBA00022692"/>
    </source>
</evidence>
<gene>
    <name evidence="13" type="primary">flhB</name>
    <name evidence="15" type="ordered locus">Shal_1461</name>
</gene>
<comment type="similarity">
    <text evidence="2 13">Belongs to the type III secretion exporter family.</text>
</comment>
<dbReference type="SUPFAM" id="SSF160544">
    <property type="entry name" value="EscU C-terminal domain-like"/>
    <property type="match status" value="1"/>
</dbReference>
<feature type="transmembrane region" description="Helical" evidence="13">
    <location>
        <begin position="90"/>
        <end position="119"/>
    </location>
</feature>
<evidence type="ECO:0000256" key="9">
    <source>
        <dbReference type="ARBA" id="ARBA00022989"/>
    </source>
</evidence>
<evidence type="ECO:0000256" key="2">
    <source>
        <dbReference type="ARBA" id="ARBA00010690"/>
    </source>
</evidence>
<name>B0TMF8_SHEHH</name>
<dbReference type="KEGG" id="shl:Shal_1461"/>
<dbReference type="Gene3D" id="6.10.250.2080">
    <property type="match status" value="1"/>
</dbReference>
<keyword evidence="8 13" id="KW-0653">Protein transport</keyword>
<keyword evidence="4 13" id="KW-0813">Transport</keyword>
<sequence>MAENDSSQEKTEEATSRKLQQAKDKGQVARSKELGTSAVLIAASVGLLMTGPDIAQAMHNIMTKLFTMSRDEIFDTKQMMNVWGVIGTELALPLMGFIVFLALIAFAGNVALGGISFSVKAFMPKASKMSPMAGFKRMFGVQALVELTKGIAKFSVVAITAFLLLSTYLNDILMLSQDHLPGNIYHALDIVVWIFILLCASTFLIVVIDVPFQIWNHAKQLKMTKQEVKDEYKDTEGKPEVKGRIRQLQHEMSQRRMMGEVPNADVIVVNPEHYAVAVKYDATRSTAPFVVAKGVDEVAFKIREIAREHDVAIVSAPPLARAIFHTTKIDQEIPEGLFTAVAQVLAYVFQLRQYQKGKGRRPNPVPVKQPIPDDLKH</sequence>
<proteinExistence type="inferred from homology"/>
<dbReference type="PRINTS" id="PR00950">
    <property type="entry name" value="TYPE3IMSPROT"/>
</dbReference>
<evidence type="ECO:0000256" key="7">
    <source>
        <dbReference type="ARBA" id="ARBA00022795"/>
    </source>
</evidence>
<feature type="transmembrane region" description="Helical" evidence="13">
    <location>
        <begin position="190"/>
        <end position="215"/>
    </location>
</feature>
<keyword evidence="7 13" id="KW-1005">Bacterial flagellum biogenesis</keyword>
<dbReference type="HOGENOM" id="CLU_041013_1_0_6"/>
<dbReference type="FunFam" id="3.40.1690.10:FF:000001">
    <property type="entry name" value="Flagellar biosynthetic protein FlhB"/>
    <property type="match status" value="1"/>
</dbReference>